<evidence type="ECO:0000259" key="3">
    <source>
        <dbReference type="PROSITE" id="PS50113"/>
    </source>
</evidence>
<feature type="domain" description="PAC" evidence="3">
    <location>
        <begin position="105"/>
        <end position="157"/>
    </location>
</feature>
<dbReference type="Pfam" id="PF00990">
    <property type="entry name" value="GGDEF"/>
    <property type="match status" value="1"/>
</dbReference>
<dbReference type="FunFam" id="3.20.20.450:FF:000001">
    <property type="entry name" value="Cyclic di-GMP phosphodiesterase yahA"/>
    <property type="match status" value="1"/>
</dbReference>
<dbReference type="CDD" id="cd01948">
    <property type="entry name" value="EAL"/>
    <property type="match status" value="1"/>
</dbReference>
<dbReference type="CDD" id="cd01949">
    <property type="entry name" value="GGDEF"/>
    <property type="match status" value="1"/>
</dbReference>
<dbReference type="EMBL" id="PZKC01000007">
    <property type="protein sequence ID" value="PTD96349.1"/>
    <property type="molecule type" value="Genomic_DNA"/>
</dbReference>
<dbReference type="InterPro" id="IPR000160">
    <property type="entry name" value="GGDEF_dom"/>
</dbReference>
<evidence type="ECO:0000313" key="7">
    <source>
        <dbReference type="Proteomes" id="UP000241193"/>
    </source>
</evidence>
<comment type="catalytic activity">
    <reaction evidence="1">
        <text>3',3'-c-di-GMP + H2O = 5'-phosphoguanylyl(3'-&gt;5')guanosine + H(+)</text>
        <dbReference type="Rhea" id="RHEA:24902"/>
        <dbReference type="ChEBI" id="CHEBI:15377"/>
        <dbReference type="ChEBI" id="CHEBI:15378"/>
        <dbReference type="ChEBI" id="CHEBI:58754"/>
        <dbReference type="ChEBI" id="CHEBI:58805"/>
        <dbReference type="EC" id="3.1.4.52"/>
    </reaction>
    <physiologicalReaction direction="left-to-right" evidence="1">
        <dbReference type="Rhea" id="RHEA:24903"/>
    </physiologicalReaction>
</comment>
<dbReference type="InterPro" id="IPR029787">
    <property type="entry name" value="Nucleotide_cyclase"/>
</dbReference>
<dbReference type="InterPro" id="IPR043128">
    <property type="entry name" value="Rev_trsase/Diguanyl_cyclase"/>
</dbReference>
<evidence type="ECO:0000259" key="5">
    <source>
        <dbReference type="PROSITE" id="PS50887"/>
    </source>
</evidence>
<dbReference type="PANTHER" id="PTHR44757">
    <property type="entry name" value="DIGUANYLATE CYCLASE DGCP"/>
    <property type="match status" value="1"/>
</dbReference>
<dbReference type="InterPro" id="IPR035919">
    <property type="entry name" value="EAL_sf"/>
</dbReference>
<reference evidence="6 7" key="2">
    <citation type="submission" date="2018-04" db="EMBL/GenBank/DDBJ databases">
        <title>Thauera lacus sp. nov., isolated from an saline lake in Inner Mongolia, China.</title>
        <authorList>
            <person name="Liang Q.-Y."/>
        </authorList>
    </citation>
    <scope>NUCLEOTIDE SEQUENCE [LARGE SCALE GENOMIC DNA]</scope>
    <source>
        <strain evidence="6 7">D20</strain>
    </source>
</reference>
<dbReference type="Pfam" id="PF00563">
    <property type="entry name" value="EAL"/>
    <property type="match status" value="1"/>
</dbReference>
<dbReference type="Gene3D" id="3.30.70.270">
    <property type="match status" value="1"/>
</dbReference>
<sequence>MLMLLASVLFAAWLAGYRSRMAMRHLGSHGQRQRLVSAVFASMREGVVVTDLEGRVRVVNSAFRSISGYAEEELLGHKLSMLKSGRHPSTFYSEMWSSLARDGFWQGEIWNRRKNGDLYAIWLTISTVPDASGAPYSYVGVLLDVSPLKQSERQLDYLAHHDVLTGLANRLMLLTRLQKVLRQSRQPEQGGALLFIDLDRFKHVNDSLGHPAGDELLCQVAVRFGECLRETDLLARFGGDEFVVLLEGVASANGAATVAEKLLQGLARSFLVCGGNEVIVGASIGIALYPRDGDSPDALIQHADSALYNAKSCGSNAYRFYAEAQTRAADERLAMEVALRRALDHDEFVLYYQPQVDARDGSLIGVEALVRWRSSQRGLVSPSRFIPLAEESGFIVALGDWVLRDACAQARAWLDEGVPLTRLAVNLSARQFRQPDLVERIRAMLDGNGLRPTLLELEITESVLMDVAGAMEKLGQLASIGVRIAIDDFGTGYSSFAYLKSIPFDVIKIDKSFVGDIGRDQASSRIVATIIQLGHGLDREVVAEGVETAEQRDFLLAAGCSSCQGYLFSPPFPARELDAWLRGEPY</sequence>
<accession>A0A2T4IEY8</accession>
<dbReference type="SMART" id="SM00091">
    <property type="entry name" value="PAS"/>
    <property type="match status" value="1"/>
</dbReference>
<dbReference type="Gene3D" id="3.30.450.20">
    <property type="entry name" value="PAS domain"/>
    <property type="match status" value="1"/>
</dbReference>
<dbReference type="NCBIfam" id="TIGR00229">
    <property type="entry name" value="sensory_box"/>
    <property type="match status" value="1"/>
</dbReference>
<dbReference type="PROSITE" id="PS50887">
    <property type="entry name" value="GGDEF"/>
    <property type="match status" value="1"/>
</dbReference>
<feature type="domain" description="EAL" evidence="4">
    <location>
        <begin position="332"/>
        <end position="585"/>
    </location>
</feature>
<dbReference type="PROSITE" id="PS50113">
    <property type="entry name" value="PAC"/>
    <property type="match status" value="1"/>
</dbReference>
<dbReference type="FunFam" id="3.30.70.270:FF:000001">
    <property type="entry name" value="Diguanylate cyclase domain protein"/>
    <property type="match status" value="1"/>
</dbReference>
<dbReference type="InterPro" id="IPR001633">
    <property type="entry name" value="EAL_dom"/>
</dbReference>
<dbReference type="PANTHER" id="PTHR44757:SF2">
    <property type="entry name" value="BIOFILM ARCHITECTURE MAINTENANCE PROTEIN MBAA"/>
    <property type="match status" value="1"/>
</dbReference>
<gene>
    <name evidence="6" type="ORF">C8261_09925</name>
</gene>
<protein>
    <submittedName>
        <fullName evidence="6">Diguanylate cyclase</fullName>
    </submittedName>
</protein>
<dbReference type="AlphaFoldDB" id="A0A2T4IEY8"/>
<feature type="domain" description="PAS" evidence="2">
    <location>
        <begin position="32"/>
        <end position="89"/>
    </location>
</feature>
<dbReference type="SMART" id="SM00052">
    <property type="entry name" value="EAL"/>
    <property type="match status" value="1"/>
</dbReference>
<dbReference type="InterPro" id="IPR035965">
    <property type="entry name" value="PAS-like_dom_sf"/>
</dbReference>
<dbReference type="SUPFAM" id="SSF141868">
    <property type="entry name" value="EAL domain-like"/>
    <property type="match status" value="1"/>
</dbReference>
<dbReference type="CDD" id="cd00130">
    <property type="entry name" value="PAS"/>
    <property type="match status" value="1"/>
</dbReference>
<evidence type="ECO:0000256" key="1">
    <source>
        <dbReference type="ARBA" id="ARBA00051114"/>
    </source>
</evidence>
<evidence type="ECO:0000259" key="2">
    <source>
        <dbReference type="PROSITE" id="PS50112"/>
    </source>
</evidence>
<name>A0A2T4IEY8_9RHOO</name>
<feature type="domain" description="GGDEF" evidence="5">
    <location>
        <begin position="189"/>
        <end position="323"/>
    </location>
</feature>
<dbReference type="OrthoDB" id="9813903at2"/>
<dbReference type="InterPro" id="IPR001610">
    <property type="entry name" value="PAC"/>
</dbReference>
<organism evidence="6 7">
    <name type="scientific">Pseudothauera lacus</name>
    <dbReference type="NCBI Taxonomy" id="2136175"/>
    <lineage>
        <taxon>Bacteria</taxon>
        <taxon>Pseudomonadati</taxon>
        <taxon>Pseudomonadota</taxon>
        <taxon>Betaproteobacteria</taxon>
        <taxon>Rhodocyclales</taxon>
        <taxon>Zoogloeaceae</taxon>
        <taxon>Pseudothauera</taxon>
    </lineage>
</organism>
<dbReference type="GO" id="GO:0071111">
    <property type="term" value="F:cyclic-guanylate-specific phosphodiesterase activity"/>
    <property type="evidence" value="ECO:0007669"/>
    <property type="project" value="UniProtKB-EC"/>
</dbReference>
<dbReference type="PROSITE" id="PS50112">
    <property type="entry name" value="PAS"/>
    <property type="match status" value="1"/>
</dbReference>
<dbReference type="SUPFAM" id="SSF55073">
    <property type="entry name" value="Nucleotide cyclase"/>
    <property type="match status" value="1"/>
</dbReference>
<dbReference type="NCBIfam" id="TIGR00254">
    <property type="entry name" value="GGDEF"/>
    <property type="match status" value="1"/>
</dbReference>
<dbReference type="SMART" id="SM00086">
    <property type="entry name" value="PAC"/>
    <property type="match status" value="1"/>
</dbReference>
<dbReference type="SUPFAM" id="SSF55785">
    <property type="entry name" value="PYP-like sensor domain (PAS domain)"/>
    <property type="match status" value="1"/>
</dbReference>
<evidence type="ECO:0000259" key="4">
    <source>
        <dbReference type="PROSITE" id="PS50883"/>
    </source>
</evidence>
<comment type="caution">
    <text evidence="6">The sequence shown here is derived from an EMBL/GenBank/DDBJ whole genome shotgun (WGS) entry which is preliminary data.</text>
</comment>
<dbReference type="SMART" id="SM00267">
    <property type="entry name" value="GGDEF"/>
    <property type="match status" value="1"/>
</dbReference>
<dbReference type="PROSITE" id="PS50883">
    <property type="entry name" value="EAL"/>
    <property type="match status" value="1"/>
</dbReference>
<reference evidence="6 7" key="1">
    <citation type="submission" date="2018-03" db="EMBL/GenBank/DDBJ databases">
        <authorList>
            <person name="Keele B.F."/>
        </authorList>
    </citation>
    <scope>NUCLEOTIDE SEQUENCE [LARGE SCALE GENOMIC DNA]</scope>
    <source>
        <strain evidence="6 7">D20</strain>
    </source>
</reference>
<dbReference type="InterPro" id="IPR000014">
    <property type="entry name" value="PAS"/>
</dbReference>
<keyword evidence="7" id="KW-1185">Reference proteome</keyword>
<dbReference type="Proteomes" id="UP000241193">
    <property type="component" value="Unassembled WGS sequence"/>
</dbReference>
<dbReference type="GO" id="GO:0071732">
    <property type="term" value="P:cellular response to nitric oxide"/>
    <property type="evidence" value="ECO:0007669"/>
    <property type="project" value="UniProtKB-ARBA"/>
</dbReference>
<proteinExistence type="predicted"/>
<dbReference type="InterPro" id="IPR052155">
    <property type="entry name" value="Biofilm_reg_signaling"/>
</dbReference>
<dbReference type="Gene3D" id="3.20.20.450">
    <property type="entry name" value="EAL domain"/>
    <property type="match status" value="1"/>
</dbReference>
<dbReference type="Pfam" id="PF13426">
    <property type="entry name" value="PAS_9"/>
    <property type="match status" value="1"/>
</dbReference>
<dbReference type="InterPro" id="IPR000700">
    <property type="entry name" value="PAS-assoc_C"/>
</dbReference>
<evidence type="ECO:0000313" key="6">
    <source>
        <dbReference type="EMBL" id="PTD96349.1"/>
    </source>
</evidence>